<dbReference type="STRING" id="2041.AERYTH_05360"/>
<evidence type="ECO:0000313" key="4">
    <source>
        <dbReference type="Proteomes" id="UP000067689"/>
    </source>
</evidence>
<dbReference type="PANTHER" id="PTHR30163">
    <property type="entry name" value="MEMBRANE-BOUND LYTIC MUREIN TRANSGLYCOSYLASE B"/>
    <property type="match status" value="1"/>
</dbReference>
<dbReference type="Proteomes" id="UP000067689">
    <property type="component" value="Chromosome"/>
</dbReference>
<protein>
    <recommendedName>
        <fullName evidence="2">Transglycosylase SLT domain-containing protein</fullName>
    </recommendedName>
</protein>
<dbReference type="PATRIC" id="fig|2041.4.peg.1114"/>
<gene>
    <name evidence="3" type="ORF">AERYTH_05360</name>
</gene>
<dbReference type="InterPro" id="IPR023346">
    <property type="entry name" value="Lysozyme-like_dom_sf"/>
</dbReference>
<dbReference type="GO" id="GO:0009253">
    <property type="term" value="P:peptidoglycan catabolic process"/>
    <property type="evidence" value="ECO:0007669"/>
    <property type="project" value="TreeGrafter"/>
</dbReference>
<reference evidence="3 4" key="1">
    <citation type="journal article" date="1991" name="Int. J. Syst. Bacteriol.">
        <title>Description of the erythromycin-producing bacterium Arthrobacter sp. strain NRRL B-3381 as Aeromicrobium erythreum gen. nov., sp. nov.</title>
        <authorList>
            <person name="Miller E.S."/>
            <person name="Woese C.R."/>
            <person name="Brenner S."/>
        </authorList>
    </citation>
    <scope>NUCLEOTIDE SEQUENCE [LARGE SCALE GENOMIC DNA]</scope>
    <source>
        <strain evidence="3 4">AR18</strain>
    </source>
</reference>
<dbReference type="SUPFAM" id="SSF53955">
    <property type="entry name" value="Lysozyme-like"/>
    <property type="match status" value="1"/>
</dbReference>
<dbReference type="PANTHER" id="PTHR30163:SF8">
    <property type="entry name" value="LYTIC MUREIN TRANSGLYCOSYLASE"/>
    <property type="match status" value="1"/>
</dbReference>
<dbReference type="KEGG" id="aer:AERYTH_05360"/>
<feature type="compositionally biased region" description="Low complexity" evidence="1">
    <location>
        <begin position="34"/>
        <end position="49"/>
    </location>
</feature>
<dbReference type="AlphaFoldDB" id="A0A0U3TF49"/>
<dbReference type="Pfam" id="PF13406">
    <property type="entry name" value="SLT_2"/>
    <property type="match status" value="1"/>
</dbReference>
<proteinExistence type="predicted"/>
<dbReference type="Gene3D" id="1.10.530.10">
    <property type="match status" value="1"/>
</dbReference>
<keyword evidence="4" id="KW-1185">Reference proteome</keyword>
<dbReference type="CDD" id="cd13399">
    <property type="entry name" value="Slt35-like"/>
    <property type="match status" value="1"/>
</dbReference>
<evidence type="ECO:0000256" key="1">
    <source>
        <dbReference type="SAM" id="MobiDB-lite"/>
    </source>
</evidence>
<name>A0A0U3TF49_9ACTN</name>
<dbReference type="InterPro" id="IPR031304">
    <property type="entry name" value="SLT_2"/>
</dbReference>
<feature type="region of interest" description="Disordered" evidence="1">
    <location>
        <begin position="33"/>
        <end position="61"/>
    </location>
</feature>
<sequence length="252" mass="26055">MRERLPVLGAGLAGLLGVALLVVAVVLPDGSGSQAPAAARSTTSAAPQAVASRTAEPDPAQVPVAQLPDGAWIDATAASTGVEARVLRAYAGAALRLEREQPGCRLGWNTLAAIGAVESEHGTIDGSVVTDDGVADPPIVGVALDGGDVRALRDTDDGEVDGDDRWDRAVGPMQFLPSTWERWGADGDGDGRADPQHVDDAALAAARYLCHGERDLTHGPDWVAAISSYNEGSEYHARVLEQARSLASLAAR</sequence>
<dbReference type="EMBL" id="CP011502">
    <property type="protein sequence ID" value="ALX04167.1"/>
    <property type="molecule type" value="Genomic_DNA"/>
</dbReference>
<accession>A0A0U3TF49</accession>
<feature type="domain" description="Transglycosylase SLT" evidence="2">
    <location>
        <begin position="166"/>
        <end position="249"/>
    </location>
</feature>
<organism evidence="3 4">
    <name type="scientific">Aeromicrobium erythreum</name>
    <dbReference type="NCBI Taxonomy" id="2041"/>
    <lineage>
        <taxon>Bacteria</taxon>
        <taxon>Bacillati</taxon>
        <taxon>Actinomycetota</taxon>
        <taxon>Actinomycetes</taxon>
        <taxon>Propionibacteriales</taxon>
        <taxon>Nocardioidaceae</taxon>
        <taxon>Aeromicrobium</taxon>
    </lineage>
</organism>
<evidence type="ECO:0000313" key="3">
    <source>
        <dbReference type="EMBL" id="ALX04167.1"/>
    </source>
</evidence>
<evidence type="ECO:0000259" key="2">
    <source>
        <dbReference type="Pfam" id="PF13406"/>
    </source>
</evidence>
<dbReference type="GO" id="GO:0008933">
    <property type="term" value="F:peptidoglycan lytic transglycosylase activity"/>
    <property type="evidence" value="ECO:0007669"/>
    <property type="project" value="TreeGrafter"/>
</dbReference>
<dbReference type="InterPro" id="IPR043426">
    <property type="entry name" value="MltB-like"/>
</dbReference>